<dbReference type="InterPro" id="IPR004380">
    <property type="entry name" value="Asp_race"/>
</dbReference>
<dbReference type="Pfam" id="PF01177">
    <property type="entry name" value="Asp_Glu_race"/>
    <property type="match status" value="1"/>
</dbReference>
<dbReference type="InterPro" id="IPR015942">
    <property type="entry name" value="Asp/Glu/hydantoin_racemase"/>
</dbReference>
<dbReference type="RefSeq" id="WP_118416997.1">
    <property type="nucleotide sequence ID" value="NZ_QROP01000053.1"/>
</dbReference>
<dbReference type="EC" id="5.1.1.-" evidence="3"/>
<dbReference type="AlphaFoldDB" id="A0AA92V8L5"/>
<accession>A0AA92V8L5</accession>
<reference evidence="3 4" key="1">
    <citation type="submission" date="2018-08" db="EMBL/GenBank/DDBJ databases">
        <title>A genome reference for cultivated species of the human gut microbiota.</title>
        <authorList>
            <person name="Zou Y."/>
            <person name="Xue W."/>
            <person name="Luo G."/>
        </authorList>
    </citation>
    <scope>NUCLEOTIDE SEQUENCE [LARGE SCALE GENOMIC DNA]</scope>
    <source>
        <strain evidence="3 4">AF38-11</strain>
    </source>
</reference>
<name>A0AA92V8L5_9BACT</name>
<dbReference type="Proteomes" id="UP000283672">
    <property type="component" value="Unassembled WGS sequence"/>
</dbReference>
<evidence type="ECO:0000256" key="2">
    <source>
        <dbReference type="ARBA" id="ARBA00023235"/>
    </source>
</evidence>
<dbReference type="EMBL" id="QROP01000053">
    <property type="protein sequence ID" value="RHL33928.1"/>
    <property type="molecule type" value="Genomic_DNA"/>
</dbReference>
<gene>
    <name evidence="3" type="ORF">DW026_13610</name>
</gene>
<dbReference type="PANTHER" id="PTHR21198:SF7">
    <property type="entry name" value="ASPARTATE-GLUTAMATE RACEMASE FAMILY"/>
    <property type="match status" value="1"/>
</dbReference>
<comment type="caution">
    <text evidence="3">The sequence shown here is derived from an EMBL/GenBank/DDBJ whole genome shotgun (WGS) entry which is preliminary data.</text>
</comment>
<dbReference type="PANTHER" id="PTHR21198">
    <property type="entry name" value="GLUTAMATE RACEMASE"/>
    <property type="match status" value="1"/>
</dbReference>
<sequence length="237" mass="26410">MIGIIGGNGVAATNKLLDIIEEKCTKNGAFRDCHHPEMIAWQATQAPSRSMYLEGRGESFLEDYIRIGKHLKNCGCDTLCMCCNTAHYFIDELAEKIDIKFINILEEVAKVVKSLGGQKIGVMCTDGLKNIGIYETYIQHFNPGSEVVFPTDELQSLVTKGICNAKNMNRYLPVTNAENPSHCFSTVCDWFEAQGCDTIIAGCTDIRKVFFPQITDKFNYIDSLEVLADSIISKTKK</sequence>
<comment type="similarity">
    <text evidence="1">Belongs to the aspartate/glutamate racemases family.</text>
</comment>
<dbReference type="InterPro" id="IPR001920">
    <property type="entry name" value="Asp/Glu_race"/>
</dbReference>
<dbReference type="NCBIfam" id="TIGR00035">
    <property type="entry name" value="asp_race"/>
    <property type="match status" value="1"/>
</dbReference>
<evidence type="ECO:0000313" key="4">
    <source>
        <dbReference type="Proteomes" id="UP000283672"/>
    </source>
</evidence>
<evidence type="ECO:0000256" key="1">
    <source>
        <dbReference type="ARBA" id="ARBA00007847"/>
    </source>
</evidence>
<protein>
    <submittedName>
        <fullName evidence="3">Amino acid racemase</fullName>
        <ecNumber evidence="3">5.1.1.-</ecNumber>
    </submittedName>
</protein>
<dbReference type="InterPro" id="IPR033134">
    <property type="entry name" value="Asp/Glu_racemase_AS_2"/>
</dbReference>
<keyword evidence="2 3" id="KW-0413">Isomerase</keyword>
<dbReference type="GO" id="GO:0047661">
    <property type="term" value="F:amino-acid racemase activity"/>
    <property type="evidence" value="ECO:0007669"/>
    <property type="project" value="InterPro"/>
</dbReference>
<organism evidence="3 4">
    <name type="scientific">Segatella copri</name>
    <dbReference type="NCBI Taxonomy" id="165179"/>
    <lineage>
        <taxon>Bacteria</taxon>
        <taxon>Pseudomonadati</taxon>
        <taxon>Bacteroidota</taxon>
        <taxon>Bacteroidia</taxon>
        <taxon>Bacteroidales</taxon>
        <taxon>Prevotellaceae</taxon>
        <taxon>Segatella</taxon>
    </lineage>
</organism>
<evidence type="ECO:0000313" key="3">
    <source>
        <dbReference type="EMBL" id="RHL33928.1"/>
    </source>
</evidence>
<proteinExistence type="inferred from homology"/>
<dbReference type="PROSITE" id="PS00924">
    <property type="entry name" value="ASP_GLU_RACEMASE_2"/>
    <property type="match status" value="1"/>
</dbReference>
<dbReference type="SUPFAM" id="SSF53681">
    <property type="entry name" value="Aspartate/glutamate racemase"/>
    <property type="match status" value="2"/>
</dbReference>
<dbReference type="Gene3D" id="3.40.50.1860">
    <property type="match status" value="2"/>
</dbReference>